<keyword evidence="3 9" id="KW-0812">Transmembrane</keyword>
<evidence type="ECO:0000256" key="1">
    <source>
        <dbReference type="ARBA" id="ARBA00004448"/>
    </source>
</evidence>
<dbReference type="Proteomes" id="UP000694941">
    <property type="component" value="Unplaced"/>
</dbReference>
<name>A0ABM1BL36_LIMPO</name>
<evidence type="ECO:0000256" key="5">
    <source>
        <dbReference type="ARBA" id="ARBA00022946"/>
    </source>
</evidence>
<feature type="transmembrane region" description="Helical" evidence="11">
    <location>
        <begin position="247"/>
        <end position="265"/>
    </location>
</feature>
<protein>
    <submittedName>
        <fullName evidence="14">Mitochondrial inner membrane protein OXA1L-like</fullName>
    </submittedName>
</protein>
<evidence type="ECO:0000259" key="12">
    <source>
        <dbReference type="Pfam" id="PF02096"/>
    </source>
</evidence>
<dbReference type="NCBIfam" id="TIGR03592">
    <property type="entry name" value="yidC_oxa1_cterm"/>
    <property type="match status" value="1"/>
</dbReference>
<evidence type="ECO:0000256" key="7">
    <source>
        <dbReference type="ARBA" id="ARBA00023128"/>
    </source>
</evidence>
<evidence type="ECO:0000256" key="8">
    <source>
        <dbReference type="ARBA" id="ARBA00023136"/>
    </source>
</evidence>
<keyword evidence="5" id="KW-0809">Transit peptide</keyword>
<feature type="domain" description="Membrane insertase YidC/Oxa/ALB C-terminal" evidence="12">
    <location>
        <begin position="171"/>
        <end position="361"/>
    </location>
</feature>
<evidence type="ECO:0000313" key="14">
    <source>
        <dbReference type="RefSeq" id="XP_013784150.1"/>
    </source>
</evidence>
<dbReference type="PANTHER" id="PTHR12428:SF66">
    <property type="entry name" value="MITOCHONDRIAL INNER MEMBRANE PROTEIN OXA1L"/>
    <property type="match status" value="1"/>
</dbReference>
<comment type="similarity">
    <text evidence="2 9">Belongs to the OXA1/ALB3/YidC family.</text>
</comment>
<gene>
    <name evidence="14" type="primary">LOC106468277</name>
</gene>
<evidence type="ECO:0000256" key="9">
    <source>
        <dbReference type="RuleBase" id="RU003945"/>
    </source>
</evidence>
<evidence type="ECO:0000256" key="2">
    <source>
        <dbReference type="ARBA" id="ARBA00009877"/>
    </source>
</evidence>
<keyword evidence="7" id="KW-0496">Mitochondrion</keyword>
<keyword evidence="6 11" id="KW-1133">Transmembrane helix</keyword>
<dbReference type="InterPro" id="IPR001708">
    <property type="entry name" value="YidC/ALB3/OXA1/COX18"/>
</dbReference>
<feature type="transmembrane region" description="Helical" evidence="11">
    <location>
        <begin position="293"/>
        <end position="312"/>
    </location>
</feature>
<dbReference type="Pfam" id="PF02096">
    <property type="entry name" value="60KD_IMP"/>
    <property type="match status" value="1"/>
</dbReference>
<comment type="subcellular location">
    <subcellularLocation>
        <location evidence="9">Membrane</location>
        <topology evidence="9">Multi-pass membrane protein</topology>
    </subcellularLocation>
    <subcellularLocation>
        <location evidence="1">Mitochondrion inner membrane</location>
        <topology evidence="1">Multi-pass membrane protein</topology>
    </subcellularLocation>
</comment>
<feature type="compositionally biased region" description="Polar residues" evidence="10">
    <location>
        <begin position="437"/>
        <end position="453"/>
    </location>
</feature>
<dbReference type="CDD" id="cd20069">
    <property type="entry name" value="5TM_Oxa1-like"/>
    <property type="match status" value="1"/>
</dbReference>
<evidence type="ECO:0000256" key="11">
    <source>
        <dbReference type="SAM" id="Phobius"/>
    </source>
</evidence>
<reference evidence="14" key="1">
    <citation type="submission" date="2025-08" db="UniProtKB">
        <authorList>
            <consortium name="RefSeq"/>
        </authorList>
    </citation>
    <scope>IDENTIFICATION</scope>
    <source>
        <tissue evidence="14">Muscle</tissue>
    </source>
</reference>
<keyword evidence="8 11" id="KW-0472">Membrane</keyword>
<proteinExistence type="inferred from homology"/>
<feature type="transmembrane region" description="Helical" evidence="11">
    <location>
        <begin position="169"/>
        <end position="191"/>
    </location>
</feature>
<keyword evidence="13" id="KW-1185">Reference proteome</keyword>
<sequence length="453" mass="50654">MAANGTSIVLLRTCLSKRTCLLKLQCLNFLNHPEIKRFNTHTSCYVSLLQHTKTHSRSVCISKGASISNLVLRKKWNLQPLYFQLGGQSTCLSTSAVYHQEEVPNSSSQGIEALPGYIPEPPQVPVLNADVENVLEEKGSELLNAGLGGWSPVGIIQHCLDYLHVSLNIPWWLSIVISTLVVRILMFPVAIKAQQNATKMNNHLPKMQMLQLKISEARKSGNSVEAAKYSNELMIFMKENKINPLKNMIVPLVQAPVFISFFMALRKMANLPLESMKTGGTLWFTDLTVPDPMYGLPIITCVTLSIIIEVGAEGGLRSDSLHLMRYFLRAMPLVVLPFSINFPAAVLCYWTTSNLISLGQVGLLRTGPVRDFFKIPKLVRHDPASLPMKKKGFVKGLKESMKTSREIRHMEDRRQLDEIQFRKAGTGPIKKTYPFDPTNQRPGSGVTQTAKKR</sequence>
<feature type="region of interest" description="Disordered" evidence="10">
    <location>
        <begin position="421"/>
        <end position="453"/>
    </location>
</feature>
<dbReference type="PANTHER" id="PTHR12428">
    <property type="entry name" value="OXA1"/>
    <property type="match status" value="1"/>
</dbReference>
<dbReference type="RefSeq" id="XP_013784150.1">
    <property type="nucleotide sequence ID" value="XM_013928696.2"/>
</dbReference>
<dbReference type="InterPro" id="IPR028055">
    <property type="entry name" value="YidC/Oxa/ALB_C"/>
</dbReference>
<evidence type="ECO:0000256" key="6">
    <source>
        <dbReference type="ARBA" id="ARBA00022989"/>
    </source>
</evidence>
<evidence type="ECO:0000256" key="3">
    <source>
        <dbReference type="ARBA" id="ARBA00022692"/>
    </source>
</evidence>
<keyword evidence="4" id="KW-0999">Mitochondrion inner membrane</keyword>
<evidence type="ECO:0000313" key="13">
    <source>
        <dbReference type="Proteomes" id="UP000694941"/>
    </source>
</evidence>
<dbReference type="GeneID" id="106468277"/>
<evidence type="ECO:0000256" key="10">
    <source>
        <dbReference type="SAM" id="MobiDB-lite"/>
    </source>
</evidence>
<organism evidence="13 14">
    <name type="scientific">Limulus polyphemus</name>
    <name type="common">Atlantic horseshoe crab</name>
    <dbReference type="NCBI Taxonomy" id="6850"/>
    <lineage>
        <taxon>Eukaryota</taxon>
        <taxon>Metazoa</taxon>
        <taxon>Ecdysozoa</taxon>
        <taxon>Arthropoda</taxon>
        <taxon>Chelicerata</taxon>
        <taxon>Merostomata</taxon>
        <taxon>Xiphosura</taxon>
        <taxon>Limulidae</taxon>
        <taxon>Limulus</taxon>
    </lineage>
</organism>
<evidence type="ECO:0000256" key="4">
    <source>
        <dbReference type="ARBA" id="ARBA00022792"/>
    </source>
</evidence>
<accession>A0ABM1BL36</accession>
<feature type="transmembrane region" description="Helical" evidence="11">
    <location>
        <begin position="333"/>
        <end position="352"/>
    </location>
</feature>